<organism evidence="2 3">
    <name type="scientific">Triticum urartu</name>
    <name type="common">Red wild einkorn</name>
    <name type="synonym">Crithodium urartu</name>
    <dbReference type="NCBI Taxonomy" id="4572"/>
    <lineage>
        <taxon>Eukaryota</taxon>
        <taxon>Viridiplantae</taxon>
        <taxon>Streptophyta</taxon>
        <taxon>Embryophyta</taxon>
        <taxon>Tracheophyta</taxon>
        <taxon>Spermatophyta</taxon>
        <taxon>Magnoliopsida</taxon>
        <taxon>Liliopsida</taxon>
        <taxon>Poales</taxon>
        <taxon>Poaceae</taxon>
        <taxon>BOP clade</taxon>
        <taxon>Pooideae</taxon>
        <taxon>Triticodae</taxon>
        <taxon>Triticeae</taxon>
        <taxon>Triticinae</taxon>
        <taxon>Triticum</taxon>
    </lineage>
</organism>
<name>A0A8R7PLL1_TRIUA</name>
<sequence>MKQLQKRDIPRRGTPTPFLGTDQRTHILFRAHLVSDDIGSGFGHFGIAVEDGRHS</sequence>
<dbReference type="AlphaFoldDB" id="A0A8R7PLL1"/>
<evidence type="ECO:0000313" key="2">
    <source>
        <dbReference type="EnsemblPlants" id="TuG1812G0200005891.01.T03"/>
    </source>
</evidence>
<dbReference type="EnsemblPlants" id="TuG1812G0200005891.01.T03">
    <property type="protein sequence ID" value="TuG1812G0200005891.01.T03"/>
    <property type="gene ID" value="TuG1812G0200005891.01"/>
</dbReference>
<reference evidence="2" key="3">
    <citation type="submission" date="2022-06" db="UniProtKB">
        <authorList>
            <consortium name="EnsemblPlants"/>
        </authorList>
    </citation>
    <scope>IDENTIFICATION</scope>
</reference>
<feature type="compositionally biased region" description="Basic and acidic residues" evidence="1">
    <location>
        <begin position="1"/>
        <end position="11"/>
    </location>
</feature>
<feature type="region of interest" description="Disordered" evidence="1">
    <location>
        <begin position="1"/>
        <end position="20"/>
    </location>
</feature>
<dbReference type="Proteomes" id="UP000015106">
    <property type="component" value="Chromosome 2"/>
</dbReference>
<reference evidence="2" key="2">
    <citation type="submission" date="2018-03" db="EMBL/GenBank/DDBJ databases">
        <title>The Triticum urartu genome reveals the dynamic nature of wheat genome evolution.</title>
        <authorList>
            <person name="Ling H."/>
            <person name="Ma B."/>
            <person name="Shi X."/>
            <person name="Liu H."/>
            <person name="Dong L."/>
            <person name="Sun H."/>
            <person name="Cao Y."/>
            <person name="Gao Q."/>
            <person name="Zheng S."/>
            <person name="Li Y."/>
            <person name="Yu Y."/>
            <person name="Du H."/>
            <person name="Qi M."/>
            <person name="Li Y."/>
            <person name="Yu H."/>
            <person name="Cui Y."/>
            <person name="Wang N."/>
            <person name="Chen C."/>
            <person name="Wu H."/>
            <person name="Zhao Y."/>
            <person name="Zhang J."/>
            <person name="Li Y."/>
            <person name="Zhou W."/>
            <person name="Zhang B."/>
            <person name="Hu W."/>
            <person name="Eijk M."/>
            <person name="Tang J."/>
            <person name="Witsenboer H."/>
            <person name="Zhao S."/>
            <person name="Li Z."/>
            <person name="Zhang A."/>
            <person name="Wang D."/>
            <person name="Liang C."/>
        </authorList>
    </citation>
    <scope>NUCLEOTIDE SEQUENCE [LARGE SCALE GENOMIC DNA]</scope>
    <source>
        <strain evidence="2">cv. G1812</strain>
    </source>
</reference>
<proteinExistence type="predicted"/>
<keyword evidence="3" id="KW-1185">Reference proteome</keyword>
<evidence type="ECO:0000313" key="3">
    <source>
        <dbReference type="Proteomes" id="UP000015106"/>
    </source>
</evidence>
<evidence type="ECO:0000256" key="1">
    <source>
        <dbReference type="SAM" id="MobiDB-lite"/>
    </source>
</evidence>
<protein>
    <submittedName>
        <fullName evidence="2">Uncharacterized protein</fullName>
    </submittedName>
</protein>
<dbReference type="Gramene" id="TuG1812G0200005891.01.T03">
    <property type="protein sequence ID" value="TuG1812G0200005891.01.T03"/>
    <property type="gene ID" value="TuG1812G0200005891.01"/>
</dbReference>
<reference evidence="3" key="1">
    <citation type="journal article" date="2013" name="Nature">
        <title>Draft genome of the wheat A-genome progenitor Triticum urartu.</title>
        <authorList>
            <person name="Ling H.Q."/>
            <person name="Zhao S."/>
            <person name="Liu D."/>
            <person name="Wang J."/>
            <person name="Sun H."/>
            <person name="Zhang C."/>
            <person name="Fan H."/>
            <person name="Li D."/>
            <person name="Dong L."/>
            <person name="Tao Y."/>
            <person name="Gao C."/>
            <person name="Wu H."/>
            <person name="Li Y."/>
            <person name="Cui Y."/>
            <person name="Guo X."/>
            <person name="Zheng S."/>
            <person name="Wang B."/>
            <person name="Yu K."/>
            <person name="Liang Q."/>
            <person name="Yang W."/>
            <person name="Lou X."/>
            <person name="Chen J."/>
            <person name="Feng M."/>
            <person name="Jian J."/>
            <person name="Zhang X."/>
            <person name="Luo G."/>
            <person name="Jiang Y."/>
            <person name="Liu J."/>
            <person name="Wang Z."/>
            <person name="Sha Y."/>
            <person name="Zhang B."/>
            <person name="Wu H."/>
            <person name="Tang D."/>
            <person name="Shen Q."/>
            <person name="Xue P."/>
            <person name="Zou S."/>
            <person name="Wang X."/>
            <person name="Liu X."/>
            <person name="Wang F."/>
            <person name="Yang Y."/>
            <person name="An X."/>
            <person name="Dong Z."/>
            <person name="Zhang K."/>
            <person name="Zhang X."/>
            <person name="Luo M.C."/>
            <person name="Dvorak J."/>
            <person name="Tong Y."/>
            <person name="Wang J."/>
            <person name="Yang H."/>
            <person name="Li Z."/>
            <person name="Wang D."/>
            <person name="Zhang A."/>
            <person name="Wang J."/>
        </authorList>
    </citation>
    <scope>NUCLEOTIDE SEQUENCE</scope>
    <source>
        <strain evidence="3">cv. G1812</strain>
    </source>
</reference>
<accession>A0A8R7PLL1</accession>